<dbReference type="RefSeq" id="YP_010110569.1">
    <property type="nucleotide sequence ID" value="NC_055872.1"/>
</dbReference>
<evidence type="ECO:0000313" key="2">
    <source>
        <dbReference type="Proteomes" id="UP000594051"/>
    </source>
</evidence>
<dbReference type="EMBL" id="MT774379">
    <property type="protein sequence ID" value="QOR58411.1"/>
    <property type="molecule type" value="Genomic_DNA"/>
</dbReference>
<proteinExistence type="predicted"/>
<evidence type="ECO:0000313" key="1">
    <source>
        <dbReference type="EMBL" id="QOR58411.1"/>
    </source>
</evidence>
<protein>
    <submittedName>
        <fullName evidence="1">Uncharacterized protein</fullName>
    </submittedName>
</protein>
<organism evidence="1 2">
    <name type="scientific">uncultured phage cr118_1</name>
    <dbReference type="NCBI Taxonomy" id="2772063"/>
    <lineage>
        <taxon>Viruses</taxon>
        <taxon>Duplodnaviria</taxon>
        <taxon>Heunggongvirae</taxon>
        <taxon>Uroviricota</taxon>
        <taxon>Caudoviricetes</taxon>
        <taxon>Crassvirales</taxon>
        <taxon>Suoliviridae</taxon>
        <taxon>Uncouvirinae</taxon>
        <taxon>Besingivirus</taxon>
        <taxon>Besingivirus coli</taxon>
    </lineage>
</organism>
<keyword evidence="2" id="KW-1185">Reference proteome</keyword>
<reference evidence="1 2" key="1">
    <citation type="submission" date="2020-07" db="EMBL/GenBank/DDBJ databases">
        <title>Taxonomic proposal: Crassvirales, a new order of highly abundant and diverse bacterial viruses.</title>
        <authorList>
            <person name="Shkoporov A.N."/>
            <person name="Stockdale S.R."/>
            <person name="Guerin E."/>
            <person name="Ross R.P."/>
            <person name="Hill C."/>
        </authorList>
    </citation>
    <scope>NUCLEOTIDE SEQUENCE [LARGE SCALE GENOMIC DNA]</scope>
</reference>
<sequence>MNKKIIKLTDGNYVINEKNNNSNKSIKKCIIIEFSDDKLINDDLSDEELLDIVEQIINEKQNKKQSKDKFKDLKNALQFIVNTVRLEKPYDLLSYVDRVNVSAEIVKYALDRKIPTNILKTIQKVGCTEEGYDYLKKINLVGIYLICDNLNDSGIL</sequence>
<accession>A0A7M1RX27</accession>
<dbReference type="KEGG" id="vg:65128882"/>
<dbReference type="Proteomes" id="UP000594051">
    <property type="component" value="Segment"/>
</dbReference>
<name>A0A7M1RX27_9CAUD</name>
<dbReference type="GeneID" id="65128882"/>